<dbReference type="PROSITE" id="PS51393">
    <property type="entry name" value="LIPOXYGENASE_3"/>
    <property type="match status" value="1"/>
</dbReference>
<keyword evidence="6" id="KW-0223">Dioxygenase</keyword>
<dbReference type="InterPro" id="IPR013819">
    <property type="entry name" value="LipOase_C"/>
</dbReference>
<evidence type="ECO:0000313" key="12">
    <source>
        <dbReference type="Proteomes" id="UP000007796"/>
    </source>
</evidence>
<evidence type="ECO:0000256" key="3">
    <source>
        <dbReference type="ARBA" id="ARBA00013178"/>
    </source>
</evidence>
<feature type="domain" description="Lipoxygenase" evidence="10">
    <location>
        <begin position="125"/>
        <end position="748"/>
    </location>
</feature>
<proteinExistence type="predicted"/>
<dbReference type="InterPro" id="IPR000907">
    <property type="entry name" value="LipOase"/>
</dbReference>
<evidence type="ECO:0000256" key="2">
    <source>
        <dbReference type="ARBA" id="ARBA00001936"/>
    </source>
</evidence>
<dbReference type="HOGENOM" id="CLU_009802_0_0_1"/>
<evidence type="ECO:0000259" key="10">
    <source>
        <dbReference type="PROSITE" id="PS51393"/>
    </source>
</evidence>
<evidence type="ECO:0000256" key="8">
    <source>
        <dbReference type="ARBA" id="ARBA00023211"/>
    </source>
</evidence>
<dbReference type="SUPFAM" id="SSF48484">
    <property type="entry name" value="Lipoxigenase"/>
    <property type="match status" value="1"/>
</dbReference>
<dbReference type="EMBL" id="GL629782">
    <property type="protein sequence ID" value="EFX02092.1"/>
    <property type="molecule type" value="Genomic_DNA"/>
</dbReference>
<evidence type="ECO:0000256" key="6">
    <source>
        <dbReference type="ARBA" id="ARBA00022964"/>
    </source>
</evidence>
<evidence type="ECO:0000256" key="1">
    <source>
        <dbReference type="ARBA" id="ARBA00000366"/>
    </source>
</evidence>
<reference evidence="11 12" key="1">
    <citation type="journal article" date="2011" name="Proc. Natl. Acad. Sci. U.S.A.">
        <title>Genome and transcriptome analyses of the mountain pine beetle-fungal symbiont Grosmannia clavigera, a lodgepole pine pathogen.</title>
        <authorList>
            <person name="DiGuistini S."/>
            <person name="Wang Y."/>
            <person name="Liao N.Y."/>
            <person name="Taylor G."/>
            <person name="Tanguay P."/>
            <person name="Feau N."/>
            <person name="Henrissat B."/>
            <person name="Chan S.K."/>
            <person name="Hesse-Orce U."/>
            <person name="Alamouti S.M."/>
            <person name="Tsui C.K.M."/>
            <person name="Docking R.T."/>
            <person name="Levasseur A."/>
            <person name="Haridas S."/>
            <person name="Robertson G."/>
            <person name="Birol I."/>
            <person name="Holt R.A."/>
            <person name="Marra M.A."/>
            <person name="Hamelin R.C."/>
            <person name="Hirst M."/>
            <person name="Jones S.J.M."/>
            <person name="Bohlmann J."/>
            <person name="Breuil C."/>
        </authorList>
    </citation>
    <scope>NUCLEOTIDE SEQUENCE [LARGE SCALE GENOMIC DNA]</scope>
    <source>
        <strain evidence="12">kw1407 / UAMH 11150</strain>
    </source>
</reference>
<evidence type="ECO:0000256" key="4">
    <source>
        <dbReference type="ARBA" id="ARBA00021175"/>
    </source>
</evidence>
<dbReference type="OrthoDB" id="407298at2759"/>
<feature type="region of interest" description="Disordered" evidence="9">
    <location>
        <begin position="1"/>
        <end position="27"/>
    </location>
</feature>
<dbReference type="PANTHER" id="PTHR11771">
    <property type="entry name" value="LIPOXYGENASE"/>
    <property type="match status" value="1"/>
</dbReference>
<evidence type="ECO:0000256" key="7">
    <source>
        <dbReference type="ARBA" id="ARBA00023002"/>
    </source>
</evidence>
<keyword evidence="8" id="KW-0464">Manganese</keyword>
<dbReference type="GO" id="GO:0034440">
    <property type="term" value="P:lipid oxidation"/>
    <property type="evidence" value="ECO:0007669"/>
    <property type="project" value="InterPro"/>
</dbReference>
<dbReference type="STRING" id="655863.F0XJJ7"/>
<dbReference type="InterPro" id="IPR036226">
    <property type="entry name" value="LipOase_C_sf"/>
</dbReference>
<dbReference type="GO" id="GO:0043651">
    <property type="term" value="P:linoleic acid metabolic process"/>
    <property type="evidence" value="ECO:0007669"/>
    <property type="project" value="UniProtKB-ARBA"/>
</dbReference>
<accession>F0XJJ7</accession>
<organism evidence="12">
    <name type="scientific">Grosmannia clavigera (strain kw1407 / UAMH 11150)</name>
    <name type="common">Blue stain fungus</name>
    <name type="synonym">Graphiocladiella clavigera</name>
    <dbReference type="NCBI Taxonomy" id="655863"/>
    <lineage>
        <taxon>Eukaryota</taxon>
        <taxon>Fungi</taxon>
        <taxon>Dikarya</taxon>
        <taxon>Ascomycota</taxon>
        <taxon>Pezizomycotina</taxon>
        <taxon>Sordariomycetes</taxon>
        <taxon>Sordariomycetidae</taxon>
        <taxon>Ophiostomatales</taxon>
        <taxon>Ophiostomataceae</taxon>
        <taxon>Leptographium</taxon>
    </lineage>
</organism>
<dbReference type="InParanoid" id="F0XJJ7"/>
<dbReference type="Gene3D" id="3.10.450.60">
    <property type="match status" value="1"/>
</dbReference>
<gene>
    <name evidence="11" type="ORF">CMQ_2141</name>
</gene>
<keyword evidence="5" id="KW-0479">Metal-binding</keyword>
<dbReference type="Proteomes" id="UP000007796">
    <property type="component" value="Unassembled WGS sequence"/>
</dbReference>
<dbReference type="EC" id="1.13.11.45" evidence="3"/>
<feature type="region of interest" description="Disordered" evidence="9">
    <location>
        <begin position="63"/>
        <end position="101"/>
    </location>
</feature>
<keyword evidence="7" id="KW-0560">Oxidoreductase</keyword>
<dbReference type="eggNOG" id="ENOG502QVKD">
    <property type="taxonomic scope" value="Eukaryota"/>
</dbReference>
<evidence type="ECO:0000256" key="9">
    <source>
        <dbReference type="SAM" id="MobiDB-lite"/>
    </source>
</evidence>
<sequence>MSLDVPGSPLGAIPGLPEKSAPQYEEDSEFEYTIDDSVFDNEAINLGLFSPPISHVPKLRVPNKLFRGPQDGPDSDSDSGDSSSDSNLVEGTSPKEYKRLETGSYEQTSALLNLTYSRVEKLYEAYFHANQTQPLFPYRRTIVEQKKIYQWTSSPDQDPNEKYPPHLQTIPKPDQESLWAIFNIFGLAQTGIMLKCVIPDQIVKFAGALKDISEVPKTIAGYEDFNKTHIKGGNNVVEKGKNLGQLEDWFTDRRFAEQSFTGANPTTIEAIGEHDDAKEALLKEFIASAEKNGYDKWAAMLKTIPHDSLFVQDCRYFREAIGLQPEEDIFYEEVRTNPKQESDPNWACASVTLFQLHDNGRLHPIAIVCDYKKNMATSVTIFNSAMTPADPESKDAEEKSKDLLRQKNDWPWRYAKTCAQAADWIRHEVGVHLTRAHMIEESLIVATSRCIPTDHPVHQLLKPHWVRTLSLNAAARSMLVPQVVLNLVGISLDGLYNYINYEYSNFDYEQNYVPNDLKRRGFPTDTKELNSNPKYKNYAYGKNILLMWNVLRTYVHDTLALTYKSDAHVKSDNYLSDWGNDIRTNGKLKGFPEIDTLDRLTDAVTMAIHIAAPFHTAVNYLQNYYQSFVITKPSSLCAAPPKTLAELKEYTEQTLTAALPIGRIRQWLLSVQLPWLLSFKVEDLHSLMKFSSSHVAMSRGERKKINIKLHQQLLELDTVFKKNSDEMDEGHIEYTVMNPKNMAVSILI</sequence>
<comment type="cofactor">
    <cofactor evidence="2">
        <name>Mn(2+)</name>
        <dbReference type="ChEBI" id="CHEBI:29035"/>
    </cofactor>
</comment>
<name>F0XJJ7_GROCL</name>
<comment type="catalytic activity">
    <reaction evidence="1">
        <text>(9Z,12Z)-octadecadienoate + O2 = (11S)-hydroperoxy-(9Z,12Z)-octadecadienoate</text>
        <dbReference type="Rhea" id="RHEA:18993"/>
        <dbReference type="ChEBI" id="CHEBI:15379"/>
        <dbReference type="ChEBI" id="CHEBI:30245"/>
        <dbReference type="ChEBI" id="CHEBI:57467"/>
        <dbReference type="EC" id="1.13.11.45"/>
    </reaction>
</comment>
<dbReference type="GeneID" id="25975098"/>
<dbReference type="GO" id="GO:0050584">
    <property type="term" value="F:linoleate 11-lipoxygenase activity"/>
    <property type="evidence" value="ECO:0007669"/>
    <property type="project" value="UniProtKB-EC"/>
</dbReference>
<keyword evidence="12" id="KW-1185">Reference proteome</keyword>
<dbReference type="RefSeq" id="XP_014171574.1">
    <property type="nucleotide sequence ID" value="XM_014316099.1"/>
</dbReference>
<dbReference type="GO" id="GO:0046872">
    <property type="term" value="F:metal ion binding"/>
    <property type="evidence" value="ECO:0007669"/>
    <property type="project" value="UniProtKB-KW"/>
</dbReference>
<dbReference type="Pfam" id="PF00305">
    <property type="entry name" value="Lipoxygenase"/>
    <property type="match status" value="1"/>
</dbReference>
<protein>
    <recommendedName>
        <fullName evidence="4">Manganese lipoxygenase</fullName>
        <ecNumber evidence="3">1.13.11.45</ecNumber>
    </recommendedName>
</protein>
<dbReference type="AlphaFoldDB" id="F0XJJ7"/>
<dbReference type="Gene3D" id="1.20.245.10">
    <property type="entry name" value="Lipoxygenase-1, Domain 5"/>
    <property type="match status" value="1"/>
</dbReference>
<evidence type="ECO:0000313" key="11">
    <source>
        <dbReference type="EMBL" id="EFX02092.1"/>
    </source>
</evidence>
<evidence type="ECO:0000256" key="5">
    <source>
        <dbReference type="ARBA" id="ARBA00022723"/>
    </source>
</evidence>